<feature type="transmembrane region" description="Helical" evidence="6">
    <location>
        <begin position="452"/>
        <end position="470"/>
    </location>
</feature>
<dbReference type="InterPro" id="IPR019734">
    <property type="entry name" value="TPR_rpt"/>
</dbReference>
<evidence type="ECO:0000256" key="4">
    <source>
        <dbReference type="ARBA" id="ARBA00023136"/>
    </source>
</evidence>
<dbReference type="PROSITE" id="PS50293">
    <property type="entry name" value="TPR_REGION"/>
    <property type="match status" value="1"/>
</dbReference>
<dbReference type="Proteomes" id="UP000310477">
    <property type="component" value="Unassembled WGS sequence"/>
</dbReference>
<feature type="transmembrane region" description="Helical" evidence="6">
    <location>
        <begin position="395"/>
        <end position="416"/>
    </location>
</feature>
<comment type="caution">
    <text evidence="8">The sequence shown here is derived from an EMBL/GenBank/DDBJ whole genome shotgun (WGS) entry which is preliminary data.</text>
</comment>
<dbReference type="OrthoDB" id="665122at2"/>
<dbReference type="PANTHER" id="PTHR37422">
    <property type="entry name" value="TEICHURONIC ACID BIOSYNTHESIS PROTEIN TUAE"/>
    <property type="match status" value="1"/>
</dbReference>
<dbReference type="InterPro" id="IPR011990">
    <property type="entry name" value="TPR-like_helical_dom_sf"/>
</dbReference>
<accession>A0A4U1C879</accession>
<dbReference type="RefSeq" id="WP_136875509.1">
    <property type="nucleotide sequence ID" value="NZ_SWBO01000003.1"/>
</dbReference>
<dbReference type="PROSITE" id="PS50005">
    <property type="entry name" value="TPR"/>
    <property type="match status" value="2"/>
</dbReference>
<dbReference type="Gene3D" id="1.25.40.10">
    <property type="entry name" value="Tetratricopeptide repeat domain"/>
    <property type="match status" value="1"/>
</dbReference>
<feature type="repeat" description="TPR" evidence="5">
    <location>
        <begin position="659"/>
        <end position="692"/>
    </location>
</feature>
<evidence type="ECO:0000313" key="8">
    <source>
        <dbReference type="EMBL" id="TKC01795.1"/>
    </source>
</evidence>
<feature type="transmembrane region" description="Helical" evidence="6">
    <location>
        <begin position="364"/>
        <end position="383"/>
    </location>
</feature>
<feature type="transmembrane region" description="Helical" evidence="6">
    <location>
        <begin position="48"/>
        <end position="67"/>
    </location>
</feature>
<evidence type="ECO:0000256" key="6">
    <source>
        <dbReference type="SAM" id="Phobius"/>
    </source>
</evidence>
<dbReference type="SMART" id="SM00028">
    <property type="entry name" value="TPR"/>
    <property type="match status" value="3"/>
</dbReference>
<feature type="repeat" description="TPR" evidence="5">
    <location>
        <begin position="512"/>
        <end position="545"/>
    </location>
</feature>
<dbReference type="Pfam" id="PF13414">
    <property type="entry name" value="TPR_11"/>
    <property type="match status" value="1"/>
</dbReference>
<feature type="transmembrane region" description="Helical" evidence="6">
    <location>
        <begin position="262"/>
        <end position="280"/>
    </location>
</feature>
<feature type="transmembrane region" description="Helical" evidence="6">
    <location>
        <begin position="87"/>
        <end position="104"/>
    </location>
</feature>
<feature type="transmembrane region" description="Helical" evidence="6">
    <location>
        <begin position="184"/>
        <end position="205"/>
    </location>
</feature>
<feature type="transmembrane region" description="Helical" evidence="6">
    <location>
        <begin position="422"/>
        <end position="440"/>
    </location>
</feature>
<evidence type="ECO:0000256" key="1">
    <source>
        <dbReference type="ARBA" id="ARBA00004141"/>
    </source>
</evidence>
<name>A0A4U1C879_9SPHI</name>
<dbReference type="GO" id="GO:0016020">
    <property type="term" value="C:membrane"/>
    <property type="evidence" value="ECO:0007669"/>
    <property type="project" value="UniProtKB-SubCell"/>
</dbReference>
<keyword evidence="9" id="KW-1185">Reference proteome</keyword>
<organism evidence="8 9">
    <name type="scientific">Pedobacter cryotolerans</name>
    <dbReference type="NCBI Taxonomy" id="2571270"/>
    <lineage>
        <taxon>Bacteria</taxon>
        <taxon>Pseudomonadati</taxon>
        <taxon>Bacteroidota</taxon>
        <taxon>Sphingobacteriia</taxon>
        <taxon>Sphingobacteriales</taxon>
        <taxon>Sphingobacteriaceae</taxon>
        <taxon>Pedobacter</taxon>
    </lineage>
</organism>
<dbReference type="SUPFAM" id="SSF48452">
    <property type="entry name" value="TPR-like"/>
    <property type="match status" value="1"/>
</dbReference>
<evidence type="ECO:0000256" key="5">
    <source>
        <dbReference type="PROSITE-ProRule" id="PRU00339"/>
    </source>
</evidence>
<protein>
    <submittedName>
        <fullName evidence="8">Tetratricopeptide repeat protein</fullName>
    </submittedName>
</protein>
<keyword evidence="2 6" id="KW-0812">Transmembrane</keyword>
<feature type="transmembrane region" description="Helical" evidence="6">
    <location>
        <begin position="212"/>
        <end position="228"/>
    </location>
</feature>
<dbReference type="InterPro" id="IPR051533">
    <property type="entry name" value="WaaL-like"/>
</dbReference>
<comment type="subcellular location">
    <subcellularLocation>
        <location evidence="1">Membrane</location>
        <topology evidence="1">Multi-pass membrane protein</topology>
    </subcellularLocation>
</comment>
<feature type="transmembrane region" description="Helical" evidence="6">
    <location>
        <begin position="21"/>
        <end position="42"/>
    </location>
</feature>
<evidence type="ECO:0000256" key="2">
    <source>
        <dbReference type="ARBA" id="ARBA00022692"/>
    </source>
</evidence>
<proteinExistence type="predicted"/>
<sequence>MKKTKVKATPILSPKTAKSSYEDFMVLFFVAAFLLIDFLPYFKTYEIIAPQFFYLTILNILTGIYIYNNPVLHETSLLAIFKKSYVFKMYLAFIILCGISIITAKNLSLGVLSIAEILVGFTMFLNFAILLYNRMHLIYKVAFFVGVSAFFQAGIALYNFEIIARSKSVSDALNSNFLKGNTGNINILAASLVFKIPFIFIGVINYNKWKKWFLTAALLIATTIIFLISARASLLSLIIITSGFLVYYIKTGGLKQQIFLQTLYIVIPIFVSFTVVNIIFKQSKSEGRYASTTARLKQINAEDGSINARLHYYKNAIALTKKSPFLGIGLGNYRVESIPYELRTNSSISLHAHNDFLELTAETGVLNGVLYFSIFVALLFINVKRLIKTPDREIRSIALLTLLLLVVYGLDALFNFPFYRPTMQVCLSFIIAFTLINVVKEKVSAQLNKKQFLSLILLAIIPLYFTYHSYKTSNLEYLIQTDNINFASSGFLKGDDVVNRNPKFPNVFQTSESFVEFAGIYYFREKKYDKAINFLDSANKINPHTGRPDFYKFLIAKEIGEADSAYVYIKRAFYNRPVNDTFYEHAIGVAAGKKDMVEIFNMYDEISSHIKSAGIWQKTANSLQMAGLSVGNFNKFIAKGLKDFPKDSVVAKKINDMAITDLIEKGQNLFAAGKFDQALKTYQKALKIDPTNIYVMQNIGFYYYNLGKPNVALPYFKNALALPGLSDGKTQFFIGMCYISIGDKNNGCKYFKEAGGYPDAPTQLALNCK</sequence>
<feature type="domain" description="O-antigen ligase-related" evidence="7">
    <location>
        <begin position="216"/>
        <end position="371"/>
    </location>
</feature>
<reference evidence="8 9" key="1">
    <citation type="submission" date="2019-04" db="EMBL/GenBank/DDBJ databases">
        <title>Pedobacter sp. AR-2-6 sp. nov., isolated from Arctic soil.</title>
        <authorList>
            <person name="Dahal R.H."/>
            <person name="Kim D.-U."/>
        </authorList>
    </citation>
    <scope>NUCLEOTIDE SEQUENCE [LARGE SCALE GENOMIC DNA]</scope>
    <source>
        <strain evidence="8 9">AR-2-6</strain>
    </source>
</reference>
<feature type="transmembrane region" description="Helical" evidence="6">
    <location>
        <begin position="141"/>
        <end position="164"/>
    </location>
</feature>
<keyword evidence="3 6" id="KW-1133">Transmembrane helix</keyword>
<dbReference type="InterPro" id="IPR007016">
    <property type="entry name" value="O-antigen_ligase-rel_domated"/>
</dbReference>
<feature type="transmembrane region" description="Helical" evidence="6">
    <location>
        <begin position="110"/>
        <end position="132"/>
    </location>
</feature>
<evidence type="ECO:0000256" key="3">
    <source>
        <dbReference type="ARBA" id="ARBA00022989"/>
    </source>
</evidence>
<evidence type="ECO:0000313" key="9">
    <source>
        <dbReference type="Proteomes" id="UP000310477"/>
    </source>
</evidence>
<dbReference type="PANTHER" id="PTHR37422:SF13">
    <property type="entry name" value="LIPOPOLYSACCHARIDE BIOSYNTHESIS PROTEIN PA4999-RELATED"/>
    <property type="match status" value="1"/>
</dbReference>
<dbReference type="AlphaFoldDB" id="A0A4U1C879"/>
<keyword evidence="4 6" id="KW-0472">Membrane</keyword>
<evidence type="ECO:0000259" key="7">
    <source>
        <dbReference type="Pfam" id="PF04932"/>
    </source>
</evidence>
<gene>
    <name evidence="8" type="ORF">FA045_05980</name>
</gene>
<dbReference type="Pfam" id="PF04932">
    <property type="entry name" value="Wzy_C"/>
    <property type="match status" value="1"/>
</dbReference>
<dbReference type="EMBL" id="SWBO01000003">
    <property type="protein sequence ID" value="TKC01795.1"/>
    <property type="molecule type" value="Genomic_DNA"/>
</dbReference>
<feature type="transmembrane region" description="Helical" evidence="6">
    <location>
        <begin position="234"/>
        <end position="250"/>
    </location>
</feature>
<keyword evidence="5" id="KW-0802">TPR repeat</keyword>